<dbReference type="AlphaFoldDB" id="A0AA40E7R7"/>
<accession>A0AA40E7R7</accession>
<dbReference type="RefSeq" id="XP_060301052.1">
    <property type="nucleotide sequence ID" value="XM_060433509.1"/>
</dbReference>
<dbReference type="EMBL" id="JAUIRO010000002">
    <property type="protein sequence ID" value="KAK0728197.1"/>
    <property type="molecule type" value="Genomic_DNA"/>
</dbReference>
<protein>
    <submittedName>
        <fullName evidence="2">Uncharacterized protein</fullName>
    </submittedName>
</protein>
<reference evidence="2" key="1">
    <citation type="submission" date="2023-06" db="EMBL/GenBank/DDBJ databases">
        <title>Genome-scale phylogeny and comparative genomics of the fungal order Sordariales.</title>
        <authorList>
            <consortium name="Lawrence Berkeley National Laboratory"/>
            <person name="Hensen N."/>
            <person name="Bonometti L."/>
            <person name="Westerberg I."/>
            <person name="Brannstrom I.O."/>
            <person name="Guillou S."/>
            <person name="Cros-Aarteil S."/>
            <person name="Calhoun S."/>
            <person name="Haridas S."/>
            <person name="Kuo A."/>
            <person name="Mondo S."/>
            <person name="Pangilinan J."/>
            <person name="Riley R."/>
            <person name="LaButti K."/>
            <person name="Andreopoulos B."/>
            <person name="Lipzen A."/>
            <person name="Chen C."/>
            <person name="Yanf M."/>
            <person name="Daum C."/>
            <person name="Ng V."/>
            <person name="Clum A."/>
            <person name="Steindorff A."/>
            <person name="Ohm R."/>
            <person name="Martin F."/>
            <person name="Silar P."/>
            <person name="Natvig D."/>
            <person name="Lalanne C."/>
            <person name="Gautier V."/>
            <person name="Ament-velasquez S.L."/>
            <person name="Kruys A."/>
            <person name="Hutchinson M.I."/>
            <person name="Powell A.J."/>
            <person name="Barry K."/>
            <person name="Miller A.N."/>
            <person name="Grigoriev I.V."/>
            <person name="Debuchy R."/>
            <person name="Gladieux P."/>
            <person name="Thoren M.H."/>
            <person name="Johannesson H."/>
        </authorList>
    </citation>
    <scope>NUCLEOTIDE SEQUENCE</scope>
    <source>
        <strain evidence="2">SMH2392-1A</strain>
    </source>
</reference>
<feature type="region of interest" description="Disordered" evidence="1">
    <location>
        <begin position="169"/>
        <end position="188"/>
    </location>
</feature>
<evidence type="ECO:0000313" key="3">
    <source>
        <dbReference type="Proteomes" id="UP001172101"/>
    </source>
</evidence>
<name>A0AA40E7R7_9PEZI</name>
<evidence type="ECO:0000313" key="2">
    <source>
        <dbReference type="EMBL" id="KAK0728197.1"/>
    </source>
</evidence>
<gene>
    <name evidence="2" type="ORF">B0T26DRAFT_162920</name>
</gene>
<dbReference type="Proteomes" id="UP001172101">
    <property type="component" value="Unassembled WGS sequence"/>
</dbReference>
<proteinExistence type="predicted"/>
<comment type="caution">
    <text evidence="2">The sequence shown here is derived from an EMBL/GenBank/DDBJ whole genome shotgun (WGS) entry which is preliminary data.</text>
</comment>
<evidence type="ECO:0000256" key="1">
    <source>
        <dbReference type="SAM" id="MobiDB-lite"/>
    </source>
</evidence>
<organism evidence="2 3">
    <name type="scientific">Lasiosphaeria miniovina</name>
    <dbReference type="NCBI Taxonomy" id="1954250"/>
    <lineage>
        <taxon>Eukaryota</taxon>
        <taxon>Fungi</taxon>
        <taxon>Dikarya</taxon>
        <taxon>Ascomycota</taxon>
        <taxon>Pezizomycotina</taxon>
        <taxon>Sordariomycetes</taxon>
        <taxon>Sordariomycetidae</taxon>
        <taxon>Sordariales</taxon>
        <taxon>Lasiosphaeriaceae</taxon>
        <taxon>Lasiosphaeria</taxon>
    </lineage>
</organism>
<dbReference type="GeneID" id="85316780"/>
<sequence length="231" mass="26142">MHVCTYSQRKRGVSEFPTCPYRERERERKAEMHQRQEGGSCQVFKHLNICLGDVPPVRVLPEAGSTRASCLRVFGSTANKSASGQQVDSNHWEFGTSYCEILLGRFVCRLSFLSCSIRFLAQYRVSYELRLERATCFLLLSCNISTQVSLCCKGFTQDSTSHIDLFLPETRPEQGERETEDGDDGGIVGTMEGPPFHLTVKGCLHHEGEIKGRLRDGEVPSYEIARKRKVR</sequence>
<keyword evidence="3" id="KW-1185">Reference proteome</keyword>